<dbReference type="VEuPathDB" id="FungiDB:H310_14169"/>
<sequence>MSVKGVEELSPVGKPSGGGMQQRCGPWSDAEVAFATRLSDDFKAGLLPDVPNGIPLRKWLSEKLNCTPMRLSKKFDKTSGVLGMCRYTCNVMSIASMSAEKSKRRQEQLDQLEAAFRQAVHDEQTKLSEFHIQQTHKHQYISAASSTKKRKKSGSTTATPTLLKRAKASGSAVVGGHLLGTTMHHDYSNPSLAPNQADLSLGFLLLELQKGMPPARVD</sequence>
<evidence type="ECO:0000256" key="1">
    <source>
        <dbReference type="SAM" id="MobiDB-lite"/>
    </source>
</evidence>
<dbReference type="GeneID" id="20091219"/>
<dbReference type="OrthoDB" id="206902at2759"/>
<evidence type="ECO:0000313" key="2">
    <source>
        <dbReference type="EMBL" id="ETV91159.1"/>
    </source>
</evidence>
<dbReference type="PANTHER" id="PTHR35213:SF3">
    <property type="entry name" value="MYB-LIKE DOMAIN-CONTAINING PROTEIN"/>
    <property type="match status" value="1"/>
</dbReference>
<gene>
    <name evidence="2" type="ORF">H310_14169</name>
</gene>
<dbReference type="RefSeq" id="XP_008880190.1">
    <property type="nucleotide sequence ID" value="XM_008881968.1"/>
</dbReference>
<accession>A0A024TAW9</accession>
<dbReference type="AlphaFoldDB" id="A0A024TAW9"/>
<organism evidence="2">
    <name type="scientific">Aphanomyces invadans</name>
    <dbReference type="NCBI Taxonomy" id="157072"/>
    <lineage>
        <taxon>Eukaryota</taxon>
        <taxon>Sar</taxon>
        <taxon>Stramenopiles</taxon>
        <taxon>Oomycota</taxon>
        <taxon>Saprolegniomycetes</taxon>
        <taxon>Saprolegniales</taxon>
        <taxon>Verrucalvaceae</taxon>
        <taxon>Aphanomyces</taxon>
    </lineage>
</organism>
<proteinExistence type="predicted"/>
<name>A0A024TAW9_9STRA</name>
<dbReference type="PANTHER" id="PTHR35213">
    <property type="entry name" value="RING-TYPE DOMAIN-CONTAINING PROTEIN-RELATED"/>
    <property type="match status" value="1"/>
</dbReference>
<feature type="region of interest" description="Disordered" evidence="1">
    <location>
        <begin position="1"/>
        <end position="23"/>
    </location>
</feature>
<reference evidence="2" key="1">
    <citation type="submission" date="2013-12" db="EMBL/GenBank/DDBJ databases">
        <title>The Genome Sequence of Aphanomyces invadans NJM9701.</title>
        <authorList>
            <consortium name="The Broad Institute Genomics Platform"/>
            <person name="Russ C."/>
            <person name="Tyler B."/>
            <person name="van West P."/>
            <person name="Dieguez-Uribeondo J."/>
            <person name="Young S.K."/>
            <person name="Zeng Q."/>
            <person name="Gargeya S."/>
            <person name="Fitzgerald M."/>
            <person name="Abouelleil A."/>
            <person name="Alvarado L."/>
            <person name="Chapman S.B."/>
            <person name="Gainer-Dewar J."/>
            <person name="Goldberg J."/>
            <person name="Griggs A."/>
            <person name="Gujja S."/>
            <person name="Hansen M."/>
            <person name="Howarth C."/>
            <person name="Imamovic A."/>
            <person name="Ireland A."/>
            <person name="Larimer J."/>
            <person name="McCowan C."/>
            <person name="Murphy C."/>
            <person name="Pearson M."/>
            <person name="Poon T.W."/>
            <person name="Priest M."/>
            <person name="Roberts A."/>
            <person name="Saif S."/>
            <person name="Shea T."/>
            <person name="Sykes S."/>
            <person name="Wortman J."/>
            <person name="Nusbaum C."/>
            <person name="Birren B."/>
        </authorList>
    </citation>
    <scope>NUCLEOTIDE SEQUENCE [LARGE SCALE GENOMIC DNA]</scope>
    <source>
        <strain evidence="2">NJM9701</strain>
    </source>
</reference>
<dbReference type="EMBL" id="KI914013">
    <property type="protein sequence ID" value="ETV91159.1"/>
    <property type="molecule type" value="Genomic_DNA"/>
</dbReference>
<feature type="region of interest" description="Disordered" evidence="1">
    <location>
        <begin position="139"/>
        <end position="160"/>
    </location>
</feature>
<protein>
    <submittedName>
        <fullName evidence="2">Uncharacterized protein</fullName>
    </submittedName>
</protein>